<reference evidence="3 4" key="1">
    <citation type="submission" date="2023-07" db="EMBL/GenBank/DDBJ databases">
        <title>Functional and genomic diversity of the sorghum phyllosphere microbiome.</title>
        <authorList>
            <person name="Shade A."/>
        </authorList>
    </citation>
    <scope>NUCLEOTIDE SEQUENCE [LARGE SCALE GENOMIC DNA]</scope>
    <source>
        <strain evidence="3 4">SORGH_AS_1064</strain>
    </source>
</reference>
<keyword evidence="4" id="KW-1185">Reference proteome</keyword>
<gene>
    <name evidence="3" type="ORF">QE404_003497</name>
</gene>
<feature type="signal peptide" evidence="2">
    <location>
        <begin position="1"/>
        <end position="29"/>
    </location>
</feature>
<dbReference type="EMBL" id="JAUTAL010000001">
    <property type="protein sequence ID" value="MDQ1098350.1"/>
    <property type="molecule type" value="Genomic_DNA"/>
</dbReference>
<evidence type="ECO:0000256" key="2">
    <source>
        <dbReference type="SAM" id="SignalP"/>
    </source>
</evidence>
<keyword evidence="1" id="KW-0472">Membrane</keyword>
<proteinExistence type="predicted"/>
<name>A0ABU0TMS8_9FLAO</name>
<evidence type="ECO:0008006" key="5">
    <source>
        <dbReference type="Google" id="ProtNLM"/>
    </source>
</evidence>
<keyword evidence="1" id="KW-1133">Transmembrane helix</keyword>
<protein>
    <recommendedName>
        <fullName evidence="5">LPXTG cell wall anchor domain-containing protein</fullName>
    </recommendedName>
</protein>
<dbReference type="RefSeq" id="WP_307452542.1">
    <property type="nucleotide sequence ID" value="NZ_JAUTAL010000001.1"/>
</dbReference>
<evidence type="ECO:0000313" key="3">
    <source>
        <dbReference type="EMBL" id="MDQ1098350.1"/>
    </source>
</evidence>
<evidence type="ECO:0000313" key="4">
    <source>
        <dbReference type="Proteomes" id="UP001225072"/>
    </source>
</evidence>
<keyword evidence="2" id="KW-0732">Signal</keyword>
<feature type="chain" id="PRO_5046628273" description="LPXTG cell wall anchor domain-containing protein" evidence="2">
    <location>
        <begin position="30"/>
        <end position="83"/>
    </location>
</feature>
<keyword evidence="1" id="KW-0812">Transmembrane</keyword>
<accession>A0ABU0TMS8</accession>
<comment type="caution">
    <text evidence="3">The sequence shown here is derived from an EMBL/GenBank/DDBJ whole genome shotgun (WGS) entry which is preliminary data.</text>
</comment>
<feature type="transmembrane region" description="Helical" evidence="1">
    <location>
        <begin position="59"/>
        <end position="75"/>
    </location>
</feature>
<dbReference type="Proteomes" id="UP001225072">
    <property type="component" value="Unassembled WGS sequence"/>
</dbReference>
<sequence>MKTISMLKSKINQVFALILFTLMSGFTFAQGNTGSTGTDVTVNSTTTTTTTEWYTDPKYIIIGVVVLILIVVLLTRNGRRDRG</sequence>
<evidence type="ECO:0000256" key="1">
    <source>
        <dbReference type="SAM" id="Phobius"/>
    </source>
</evidence>
<organism evidence="3 4">
    <name type="scientific">Chryseobacterium camelliae</name>
    <dbReference type="NCBI Taxonomy" id="1265445"/>
    <lineage>
        <taxon>Bacteria</taxon>
        <taxon>Pseudomonadati</taxon>
        <taxon>Bacteroidota</taxon>
        <taxon>Flavobacteriia</taxon>
        <taxon>Flavobacteriales</taxon>
        <taxon>Weeksellaceae</taxon>
        <taxon>Chryseobacterium group</taxon>
        <taxon>Chryseobacterium</taxon>
    </lineage>
</organism>